<evidence type="ECO:0000313" key="3">
    <source>
        <dbReference type="Proteomes" id="UP000663855"/>
    </source>
</evidence>
<evidence type="ECO:0000313" key="2">
    <source>
        <dbReference type="EMBL" id="CAF3960716.1"/>
    </source>
</evidence>
<name>A0A814G582_9BILA</name>
<dbReference type="Proteomes" id="UP000681967">
    <property type="component" value="Unassembled WGS sequence"/>
</dbReference>
<reference evidence="1" key="1">
    <citation type="submission" date="2021-02" db="EMBL/GenBank/DDBJ databases">
        <authorList>
            <person name="Nowell W R."/>
        </authorList>
    </citation>
    <scope>NUCLEOTIDE SEQUENCE</scope>
</reference>
<proteinExistence type="predicted"/>
<protein>
    <submittedName>
        <fullName evidence="1">Uncharacterized protein</fullName>
    </submittedName>
</protein>
<gene>
    <name evidence="2" type="ORF">BYL167_LOCUS11527</name>
    <name evidence="1" type="ORF">CJN711_LOCUS1953</name>
</gene>
<accession>A0A814G582</accession>
<sequence length="558" mass="62762">MSGFHRIRQSWRRSLGYLGLFGVTTVGIMNVSCRYNDNVQVNDAFSNHTSQQQKKYLFSGMHDPFVTTNLHELERFHKHFSQFSYLYHKNCDILKQKFSLKTPVKIRPITECPVKFQLLSGNSKTLIVGGPPALIAGVAIAKAEKDVTYINDERRIPISYGSAWHLEQDGETEAPTSYRPTQFLFEQLARVTCRCVRYTSIQQTGYFPWRTLDWISWLQHPNHWFTGLKISLAFQWVTMFADRVAILKNVAAQCVANEIFFERLNQELGGQLLMRDKGSIIVARNNEEILQLEALKTALEKEGRILKILSKEEMLGRYGFLPKGLMYGEKQHDRVLFSNFTKILNNSIQNQGGQIIDGTLTTIYVDDQQAGGIAEYKTPDGQINHLPFSKLIVSLGNQPIINKNNKPLFDVIAARGVSVLAHVYVPSEYQLPPVLVCGGTNHATKLSENPVKVKNSHEKEYDLYLMRFTAGACITPNVSDENAANYDGTIALGLVAAVRNTLGESCQIEPLIVHGCNRQVSRHGQISWIEPYPGIHVQYGAAGGGLTRAPDFVTRPSL</sequence>
<comment type="caution">
    <text evidence="1">The sequence shown here is derived from an EMBL/GenBank/DDBJ whole genome shotgun (WGS) entry which is preliminary data.</text>
</comment>
<dbReference type="AlphaFoldDB" id="A0A814G582"/>
<dbReference type="EMBL" id="CAJNOV010000124">
    <property type="protein sequence ID" value="CAF0993027.1"/>
    <property type="molecule type" value="Genomic_DNA"/>
</dbReference>
<organism evidence="1 3">
    <name type="scientific">Rotaria magnacalcarata</name>
    <dbReference type="NCBI Taxonomy" id="392030"/>
    <lineage>
        <taxon>Eukaryota</taxon>
        <taxon>Metazoa</taxon>
        <taxon>Spiralia</taxon>
        <taxon>Gnathifera</taxon>
        <taxon>Rotifera</taxon>
        <taxon>Eurotatoria</taxon>
        <taxon>Bdelloidea</taxon>
        <taxon>Philodinida</taxon>
        <taxon>Philodinidae</taxon>
        <taxon>Rotaria</taxon>
    </lineage>
</organism>
<evidence type="ECO:0000313" key="1">
    <source>
        <dbReference type="EMBL" id="CAF0993027.1"/>
    </source>
</evidence>
<dbReference type="EMBL" id="CAJOBH010003656">
    <property type="protein sequence ID" value="CAF3960716.1"/>
    <property type="molecule type" value="Genomic_DNA"/>
</dbReference>
<dbReference type="Proteomes" id="UP000663855">
    <property type="component" value="Unassembled WGS sequence"/>
</dbReference>